<evidence type="ECO:0000256" key="4">
    <source>
        <dbReference type="ARBA" id="ARBA00022989"/>
    </source>
</evidence>
<keyword evidence="4 8" id="KW-1133">Transmembrane helix</keyword>
<keyword evidence="2 8" id="KW-0812">Transmembrane</keyword>
<keyword evidence="6" id="KW-0675">Receptor</keyword>
<dbReference type="AlphaFoldDB" id="A0A438FVK4"/>
<reference evidence="9 10" key="1">
    <citation type="journal article" date="2018" name="PLoS Genet.">
        <title>Population sequencing reveals clonal diversity and ancestral inbreeding in the grapevine cultivar Chardonnay.</title>
        <authorList>
            <person name="Roach M.J."/>
            <person name="Johnson D.L."/>
            <person name="Bohlmann J."/>
            <person name="van Vuuren H.J."/>
            <person name="Jones S.J."/>
            <person name="Pretorius I.S."/>
            <person name="Schmidt S.A."/>
            <person name="Borneman A.R."/>
        </authorList>
    </citation>
    <scope>NUCLEOTIDE SEQUENCE [LARGE SCALE GENOMIC DNA]</scope>
    <source>
        <strain evidence="10">cv. Chardonnay</strain>
        <tissue evidence="9">Leaf</tissue>
    </source>
</reference>
<evidence type="ECO:0000256" key="5">
    <source>
        <dbReference type="ARBA" id="ARBA00023136"/>
    </source>
</evidence>
<proteinExistence type="predicted"/>
<evidence type="ECO:0000313" key="10">
    <source>
        <dbReference type="Proteomes" id="UP000288805"/>
    </source>
</evidence>
<accession>A0A438FVK4</accession>
<keyword evidence="5 8" id="KW-0472">Membrane</keyword>
<dbReference type="InterPro" id="IPR032675">
    <property type="entry name" value="LRR_dom_sf"/>
</dbReference>
<keyword evidence="7" id="KW-0325">Glycoprotein</keyword>
<evidence type="ECO:0000256" key="2">
    <source>
        <dbReference type="ARBA" id="ARBA00022692"/>
    </source>
</evidence>
<evidence type="ECO:0000256" key="6">
    <source>
        <dbReference type="ARBA" id="ARBA00023170"/>
    </source>
</evidence>
<evidence type="ECO:0000256" key="8">
    <source>
        <dbReference type="SAM" id="Phobius"/>
    </source>
</evidence>
<comment type="subcellular location">
    <subcellularLocation>
        <location evidence="1">Membrane</location>
        <topology evidence="1">Single-pass type I membrane protein</topology>
    </subcellularLocation>
</comment>
<dbReference type="InterPro" id="IPR046956">
    <property type="entry name" value="RLP23-like"/>
</dbReference>
<comment type="caution">
    <text evidence="9">The sequence shown here is derived from an EMBL/GenBank/DDBJ whole genome shotgun (WGS) entry which is preliminary data.</text>
</comment>
<name>A0A438FVK4_VITVI</name>
<dbReference type="GO" id="GO:0016020">
    <property type="term" value="C:membrane"/>
    <property type="evidence" value="ECO:0007669"/>
    <property type="project" value="UniProtKB-SubCell"/>
</dbReference>
<sequence>MKGVEYESKKTLGLLAGIDLSSKKLSGDIPEELTRLHGTKIHGFSPFNFITNPKLCGAPLTDGCGEDGKPKGPIPDNDDEEDNGWIDMKWFYLGMPWGFVVGFWAIFGSISIQQSLEICLFSVPG</sequence>
<evidence type="ECO:0000313" key="9">
    <source>
        <dbReference type="EMBL" id="RVW63981.1"/>
    </source>
</evidence>
<dbReference type="PANTHER" id="PTHR48063">
    <property type="entry name" value="LRR RECEPTOR-LIKE KINASE"/>
    <property type="match status" value="1"/>
</dbReference>
<dbReference type="EMBL" id="QGNW01000727">
    <property type="protein sequence ID" value="RVW63981.1"/>
    <property type="molecule type" value="Genomic_DNA"/>
</dbReference>
<protein>
    <submittedName>
        <fullName evidence="9">Uncharacterized protein</fullName>
    </submittedName>
</protein>
<feature type="transmembrane region" description="Helical" evidence="8">
    <location>
        <begin position="90"/>
        <end position="112"/>
    </location>
</feature>
<gene>
    <name evidence="9" type="ORF">CK203_049403</name>
</gene>
<evidence type="ECO:0000256" key="1">
    <source>
        <dbReference type="ARBA" id="ARBA00004479"/>
    </source>
</evidence>
<organism evidence="9 10">
    <name type="scientific">Vitis vinifera</name>
    <name type="common">Grape</name>
    <dbReference type="NCBI Taxonomy" id="29760"/>
    <lineage>
        <taxon>Eukaryota</taxon>
        <taxon>Viridiplantae</taxon>
        <taxon>Streptophyta</taxon>
        <taxon>Embryophyta</taxon>
        <taxon>Tracheophyta</taxon>
        <taxon>Spermatophyta</taxon>
        <taxon>Magnoliopsida</taxon>
        <taxon>eudicotyledons</taxon>
        <taxon>Gunneridae</taxon>
        <taxon>Pentapetalae</taxon>
        <taxon>rosids</taxon>
        <taxon>Vitales</taxon>
        <taxon>Vitaceae</taxon>
        <taxon>Viteae</taxon>
        <taxon>Vitis</taxon>
    </lineage>
</organism>
<evidence type="ECO:0000256" key="7">
    <source>
        <dbReference type="ARBA" id="ARBA00023180"/>
    </source>
</evidence>
<dbReference type="PANTHER" id="PTHR48063:SF98">
    <property type="entry name" value="LRR RECEPTOR-LIKE SERINE_THREONINE-PROTEIN KINASE FLS2"/>
    <property type="match status" value="1"/>
</dbReference>
<keyword evidence="3" id="KW-0732">Signal</keyword>
<dbReference type="Gene3D" id="3.80.10.10">
    <property type="entry name" value="Ribonuclease Inhibitor"/>
    <property type="match status" value="1"/>
</dbReference>
<dbReference type="Proteomes" id="UP000288805">
    <property type="component" value="Unassembled WGS sequence"/>
</dbReference>
<evidence type="ECO:0000256" key="3">
    <source>
        <dbReference type="ARBA" id="ARBA00022729"/>
    </source>
</evidence>